<evidence type="ECO:0000313" key="2">
    <source>
        <dbReference type="EMBL" id="GAD18215.1"/>
    </source>
</evidence>
<proteinExistence type="predicted"/>
<evidence type="ECO:0000313" key="3">
    <source>
        <dbReference type="Proteomes" id="UP000018143"/>
    </source>
</evidence>
<organism evidence="2 3">
    <name type="scientific">Helicobacter fennelliae MRY12-0050</name>
    <dbReference type="NCBI Taxonomy" id="1325130"/>
    <lineage>
        <taxon>Bacteria</taxon>
        <taxon>Pseudomonadati</taxon>
        <taxon>Campylobacterota</taxon>
        <taxon>Epsilonproteobacteria</taxon>
        <taxon>Campylobacterales</taxon>
        <taxon>Helicobacteraceae</taxon>
        <taxon>Helicobacter</taxon>
    </lineage>
</organism>
<evidence type="ECO:0000256" key="1">
    <source>
        <dbReference type="SAM" id="Phobius"/>
    </source>
</evidence>
<keyword evidence="1" id="KW-1133">Transmembrane helix</keyword>
<comment type="caution">
    <text evidence="2">The sequence shown here is derived from an EMBL/GenBank/DDBJ whole genome shotgun (WGS) entry which is preliminary data.</text>
</comment>
<keyword evidence="1" id="KW-0472">Membrane</keyword>
<keyword evidence="3" id="KW-1185">Reference proteome</keyword>
<dbReference type="EMBL" id="BASD01000004">
    <property type="protein sequence ID" value="GAD18215.1"/>
    <property type="molecule type" value="Genomic_DNA"/>
</dbReference>
<sequence>MLQSFRIMMKWILIYCHDFLRSLTMTILFWITTLVLK</sequence>
<gene>
    <name evidence="2" type="ORF">HFN_1813</name>
</gene>
<feature type="transmembrane region" description="Helical" evidence="1">
    <location>
        <begin position="12"/>
        <end position="36"/>
    </location>
</feature>
<keyword evidence="1" id="KW-0812">Transmembrane</keyword>
<dbReference type="Proteomes" id="UP000018143">
    <property type="component" value="Unassembled WGS sequence"/>
</dbReference>
<reference evidence="2 3" key="1">
    <citation type="journal article" date="2013" name="Genome Announc.">
        <title>Draft Genome Sequence of Helicobacter fennelliae Strain MRY12-0050, Isolated from a Bacteremia Patient.</title>
        <authorList>
            <person name="Rimbara E."/>
            <person name="Matsui M."/>
            <person name="Mori S."/>
            <person name="Suzuki S."/>
            <person name="Suzuki M."/>
            <person name="Kim H."/>
            <person name="Sekizuka T."/>
            <person name="Kuroda M."/>
            <person name="Shibayama K."/>
        </authorList>
    </citation>
    <scope>NUCLEOTIDE SEQUENCE [LARGE SCALE GENOMIC DNA]</scope>
    <source>
        <strain evidence="2 3">MRY12-0050</strain>
    </source>
</reference>
<name>T1CWH6_9HELI</name>
<dbReference type="AlphaFoldDB" id="T1CWH6"/>
<accession>T1CWH6</accession>
<protein>
    <submittedName>
        <fullName evidence="2">Uncharacterized protein</fullName>
    </submittedName>
</protein>